<feature type="region of interest" description="Disordered" evidence="1">
    <location>
        <begin position="592"/>
        <end position="619"/>
    </location>
</feature>
<reference evidence="2" key="1">
    <citation type="submission" date="2013-07" db="EMBL/GenBank/DDBJ databases">
        <title>The Genome Sequence of Cryptococcus dejecticola CBS10117.</title>
        <authorList>
            <consortium name="The Broad Institute Genome Sequencing Platform"/>
            <person name="Cuomo C."/>
            <person name="Litvintseva A."/>
            <person name="Chen Y."/>
            <person name="Heitman J."/>
            <person name="Sun S."/>
            <person name="Springer D."/>
            <person name="Dromer F."/>
            <person name="Young S.K."/>
            <person name="Zeng Q."/>
            <person name="Gargeya S."/>
            <person name="Fitzgerald M."/>
            <person name="Abouelleil A."/>
            <person name="Alvarado L."/>
            <person name="Berlin A.M."/>
            <person name="Chapman S.B."/>
            <person name="Dewar J."/>
            <person name="Goldberg J."/>
            <person name="Griggs A."/>
            <person name="Gujja S."/>
            <person name="Hansen M."/>
            <person name="Howarth C."/>
            <person name="Imamovic A."/>
            <person name="Larimer J."/>
            <person name="McCowan C."/>
            <person name="Murphy C."/>
            <person name="Pearson M."/>
            <person name="Priest M."/>
            <person name="Roberts A."/>
            <person name="Saif S."/>
            <person name="Shea T."/>
            <person name="Sykes S."/>
            <person name="Wortman J."/>
            <person name="Nusbaum C."/>
            <person name="Birren B."/>
        </authorList>
    </citation>
    <scope>NUCLEOTIDE SEQUENCE [LARGE SCALE GENOMIC DNA]</scope>
    <source>
        <strain evidence="2">CBS 10117</strain>
    </source>
</reference>
<feature type="compositionally biased region" description="Polar residues" evidence="1">
    <location>
        <begin position="245"/>
        <end position="257"/>
    </location>
</feature>
<protein>
    <recommendedName>
        <fullName evidence="3">DNA binding protein Ncp1</fullName>
    </recommendedName>
</protein>
<evidence type="ECO:0000313" key="2">
    <source>
        <dbReference type="EMBL" id="OBR85968.1"/>
    </source>
</evidence>
<evidence type="ECO:0008006" key="3">
    <source>
        <dbReference type="Google" id="ProtNLM"/>
    </source>
</evidence>
<dbReference type="GeneID" id="28967382"/>
<feature type="compositionally biased region" description="Polar residues" evidence="1">
    <location>
        <begin position="279"/>
        <end position="311"/>
    </location>
</feature>
<evidence type="ECO:0000256" key="1">
    <source>
        <dbReference type="SAM" id="MobiDB-lite"/>
    </source>
</evidence>
<dbReference type="EMBL" id="KI894030">
    <property type="protein sequence ID" value="OBR85968.1"/>
    <property type="molecule type" value="Genomic_DNA"/>
</dbReference>
<accession>A0A1A6A7D8</accession>
<dbReference type="KEGG" id="kdj:28967382"/>
<dbReference type="OrthoDB" id="3267800at2759"/>
<name>A0A1A6A7D8_9TREE</name>
<dbReference type="RefSeq" id="XP_018263810.2">
    <property type="nucleotide sequence ID" value="XM_018407002.2"/>
</dbReference>
<feature type="compositionally biased region" description="Polar residues" evidence="1">
    <location>
        <begin position="393"/>
        <end position="402"/>
    </location>
</feature>
<feature type="compositionally biased region" description="Basic and acidic residues" evidence="1">
    <location>
        <begin position="418"/>
        <end position="433"/>
    </location>
</feature>
<dbReference type="VEuPathDB" id="FungiDB:I303_03683"/>
<gene>
    <name evidence="2" type="ORF">I303_03683</name>
</gene>
<proteinExistence type="predicted"/>
<feature type="compositionally biased region" description="Polar residues" evidence="1">
    <location>
        <begin position="439"/>
        <end position="458"/>
    </location>
</feature>
<feature type="compositionally biased region" description="Polar residues" evidence="1">
    <location>
        <begin position="187"/>
        <end position="196"/>
    </location>
</feature>
<feature type="region of interest" description="Disordered" evidence="1">
    <location>
        <begin position="32"/>
        <end position="75"/>
    </location>
</feature>
<feature type="compositionally biased region" description="Basic and acidic residues" evidence="1">
    <location>
        <begin position="592"/>
        <end position="608"/>
    </location>
</feature>
<sequence>MTYCQGYKNDLGNLLERILRLGILKRQSYHSTQKLSIDSNPERPTLLSTSEGTSSSASTALISPQTTTPSSPSFPVLLPATAVPALGGSIEKTPLQEKSAITQSQLVSRAIDEKPRPIATEQSYLPLLYTKEGTHPINMAAVAPQTDNSHHFGATNANSVEDHDYGLSAKAQNLDLNDRPPSRATHRTNQTTQSHLANGVVPSKSSGDCNDVPAGEREGGDEMGLGTALSSDPTELKREVDQDGETQQRPGFNQRASRSYVKPIPIVTTYEPELPEAASVQQRKTVAGSTKAPSTKRASSKAGSIRSNKAASVNGDHVRSPSVNGDHVRSPSVASVRRLPAQTEEHDGFHPGQIATHQRQHELQGGNRVSLHDSGPVSRDRSTTFEEPDHPQQRATSPNRPHSSFGYRPQPNLMSISEGDRAESRNDQTRDLRAGMLSRSGTTLSRAGTYGRNGNLSRGANGGTIGSRKGAFGRGAGASVGTQPEEVLGRDDIHQRAELSERILDDATLRRLSTMEKKDAKRLAKVIKAEAKSEAKSVAGAIKELERLTKLQREAASAERKSQLRLSKWTRREHKARLRFLKEKEKYEKIEGELRNSENDYEERRDHASGLTAQVAERTQEVDDLRAMRAADDREREVKLLALKNPAHS</sequence>
<organism evidence="2">
    <name type="scientific">Kwoniella dejecticola CBS 10117</name>
    <dbReference type="NCBI Taxonomy" id="1296121"/>
    <lineage>
        <taxon>Eukaryota</taxon>
        <taxon>Fungi</taxon>
        <taxon>Dikarya</taxon>
        <taxon>Basidiomycota</taxon>
        <taxon>Agaricomycotina</taxon>
        <taxon>Tremellomycetes</taxon>
        <taxon>Tremellales</taxon>
        <taxon>Cryptococcaceae</taxon>
        <taxon>Kwoniella</taxon>
    </lineage>
</organism>
<dbReference type="AlphaFoldDB" id="A0A1A6A7D8"/>
<feature type="region of interest" description="Disordered" evidence="1">
    <location>
        <begin position="173"/>
        <end position="462"/>
    </location>
</feature>
<feature type="compositionally biased region" description="Basic and acidic residues" evidence="1">
    <location>
        <begin position="378"/>
        <end position="392"/>
    </location>
</feature>
<feature type="compositionally biased region" description="Low complexity" evidence="1">
    <location>
        <begin position="45"/>
        <end position="75"/>
    </location>
</feature>